<evidence type="ECO:0000313" key="10">
    <source>
        <dbReference type="EMBL" id="CAD7230321.1"/>
    </source>
</evidence>
<dbReference type="InterPro" id="IPR000152">
    <property type="entry name" value="EGF-type_Asp/Asn_hydroxyl_site"/>
</dbReference>
<evidence type="ECO:0000256" key="4">
    <source>
        <dbReference type="ARBA" id="ARBA00022729"/>
    </source>
</evidence>
<feature type="region of interest" description="Disordered" evidence="9">
    <location>
        <begin position="333"/>
        <end position="361"/>
    </location>
</feature>
<dbReference type="SUPFAM" id="SSF57196">
    <property type="entry name" value="EGF/Laminin"/>
    <property type="match status" value="3"/>
</dbReference>
<organism evidence="10">
    <name type="scientific">Cyprideis torosa</name>
    <dbReference type="NCBI Taxonomy" id="163714"/>
    <lineage>
        <taxon>Eukaryota</taxon>
        <taxon>Metazoa</taxon>
        <taxon>Ecdysozoa</taxon>
        <taxon>Arthropoda</taxon>
        <taxon>Crustacea</taxon>
        <taxon>Oligostraca</taxon>
        <taxon>Ostracoda</taxon>
        <taxon>Podocopa</taxon>
        <taxon>Podocopida</taxon>
        <taxon>Cytherocopina</taxon>
        <taxon>Cytheroidea</taxon>
        <taxon>Cytherideidae</taxon>
        <taxon>Cyprideis</taxon>
    </lineage>
</organism>
<sequence>MSDSDDMDSGHRLAETPSASKVADQASKKRKLSPTYSKSDLEKEPAWFVAGYRSYLGVVEKVKHEETYTGKEMLNHIWHVLEVARQHGEPDLQVRKMRKEQLQQHEEVLDAIYEMKKSLNVKKSYVEALKNGEDFDPTVPPKLNADRARHIFSVRFHFKDDKRMNFEETMDYLNKVLNPTRNQMRVSFRLSKAGNCVLEFPTEREKENAKEKEQLVVDSWLEAFLAPTTQPKLLFSSSHRTDIDECGENIHNCAPNELCFNIYRGYRCLPKPVAGSSGGGDEQPIPCGVGFWYNSTSRTCEDVNECTARIVPPCSPDAVCLNTVGSFQCHGSQRRRSTTRTPQLPTPLPWGAPTTTTGPTPRLRTPCPAGYHWSDQYFDCIDVDECEERLHNCRHDETCQNMPGSFFCQRSCSFGFRLEESSGLCQDVDECAEGSHVCRSGVETCVNVAGSYKCEFGGGSASSSGVSQRRIPLMGDTCTTGLRLSADGTFCEDIDECLSSPCKRNQYCTNTLGSYLCTCRTQGFALDPATGLCQDINECAYDHLNTCSMDSQRCDNTIGSFICVRIANCGTGYTLNHHTGICEDINECEARQDNCRSLGPQYRCKNIADIDECKSNPCQSTEVCINSMGSFRCESQRTGACSQGYQTAADGKSCQDIDECALGTHNCQSIQSCINRPGG</sequence>
<dbReference type="SMART" id="SM00181">
    <property type="entry name" value="EGF"/>
    <property type="match status" value="4"/>
</dbReference>
<proteinExistence type="predicted"/>
<dbReference type="SUPFAM" id="SSF57184">
    <property type="entry name" value="Growth factor receptor domain"/>
    <property type="match status" value="1"/>
</dbReference>
<dbReference type="GO" id="GO:0005576">
    <property type="term" value="C:extracellular region"/>
    <property type="evidence" value="ECO:0007669"/>
    <property type="project" value="UniProtKB-SubCell"/>
</dbReference>
<dbReference type="PANTHER" id="PTHR24050:SF27">
    <property type="entry name" value="FIBRILLIN-1"/>
    <property type="match status" value="1"/>
</dbReference>
<dbReference type="InterPro" id="IPR049883">
    <property type="entry name" value="NOTCH1_EGF-like"/>
</dbReference>
<dbReference type="InterPro" id="IPR000742">
    <property type="entry name" value="EGF"/>
</dbReference>
<keyword evidence="4" id="KW-0732">Signal</keyword>
<dbReference type="InterPro" id="IPR052235">
    <property type="entry name" value="Nephronectin_domain"/>
</dbReference>
<keyword evidence="3 8" id="KW-0245">EGF-like domain</keyword>
<dbReference type="PROSITE" id="PS01187">
    <property type="entry name" value="EGF_CA"/>
    <property type="match status" value="3"/>
</dbReference>
<keyword evidence="5" id="KW-0677">Repeat</keyword>
<feature type="compositionally biased region" description="Low complexity" evidence="9">
    <location>
        <begin position="351"/>
        <end position="361"/>
    </location>
</feature>
<dbReference type="InterPro" id="IPR001881">
    <property type="entry name" value="EGF-like_Ca-bd_dom"/>
</dbReference>
<evidence type="ECO:0000256" key="5">
    <source>
        <dbReference type="ARBA" id="ARBA00022737"/>
    </source>
</evidence>
<evidence type="ECO:0000256" key="6">
    <source>
        <dbReference type="ARBA" id="ARBA00023157"/>
    </source>
</evidence>
<dbReference type="EMBL" id="OB662613">
    <property type="protein sequence ID" value="CAD7230321.1"/>
    <property type="molecule type" value="Genomic_DNA"/>
</dbReference>
<dbReference type="InterPro" id="IPR009030">
    <property type="entry name" value="Growth_fac_rcpt_cys_sf"/>
</dbReference>
<dbReference type="AlphaFoldDB" id="A0A7R8ZSR3"/>
<dbReference type="Gene3D" id="2.10.25.10">
    <property type="entry name" value="Laminin"/>
    <property type="match status" value="8"/>
</dbReference>
<gene>
    <name evidence="10" type="ORF">CTOB1V02_LOCUS8182</name>
</gene>
<dbReference type="InterPro" id="IPR018097">
    <property type="entry name" value="EGF_Ca-bd_CS"/>
</dbReference>
<keyword evidence="6" id="KW-1015">Disulfide bond</keyword>
<dbReference type="FunFam" id="2.10.25.10:FF:000014">
    <property type="entry name" value="Latent-transforming growth factor beta-binding protein 3"/>
    <property type="match status" value="1"/>
</dbReference>
<comment type="subcellular location">
    <subcellularLocation>
        <location evidence="1">Secreted</location>
    </subcellularLocation>
</comment>
<dbReference type="CDD" id="cd00054">
    <property type="entry name" value="EGF_CA"/>
    <property type="match status" value="4"/>
</dbReference>
<evidence type="ECO:0000256" key="3">
    <source>
        <dbReference type="ARBA" id="ARBA00022536"/>
    </source>
</evidence>
<dbReference type="PANTHER" id="PTHR24050">
    <property type="entry name" value="PA14 DOMAIN-CONTAINING PROTEIN"/>
    <property type="match status" value="1"/>
</dbReference>
<keyword evidence="2" id="KW-0964">Secreted</keyword>
<reference evidence="10" key="1">
    <citation type="submission" date="2020-11" db="EMBL/GenBank/DDBJ databases">
        <authorList>
            <person name="Tran Van P."/>
        </authorList>
    </citation>
    <scope>NUCLEOTIDE SEQUENCE</scope>
</reference>
<comment type="caution">
    <text evidence="8">Lacks conserved residue(s) required for the propagation of feature annotation.</text>
</comment>
<protein>
    <submittedName>
        <fullName evidence="10">Uncharacterized protein</fullName>
    </submittedName>
</protein>
<dbReference type="Pfam" id="PF07645">
    <property type="entry name" value="EGF_CA"/>
    <property type="match status" value="8"/>
</dbReference>
<keyword evidence="7" id="KW-0325">Glycoprotein</keyword>
<dbReference type="SMART" id="SM00179">
    <property type="entry name" value="EGF_CA"/>
    <property type="match status" value="7"/>
</dbReference>
<evidence type="ECO:0000256" key="8">
    <source>
        <dbReference type="PROSITE-ProRule" id="PRU00076"/>
    </source>
</evidence>
<feature type="region of interest" description="Disordered" evidence="9">
    <location>
        <begin position="1"/>
        <end position="36"/>
    </location>
</feature>
<dbReference type="GO" id="GO:0005509">
    <property type="term" value="F:calcium ion binding"/>
    <property type="evidence" value="ECO:0007669"/>
    <property type="project" value="InterPro"/>
</dbReference>
<name>A0A7R8ZSR3_9CRUS</name>
<evidence type="ECO:0000256" key="1">
    <source>
        <dbReference type="ARBA" id="ARBA00004613"/>
    </source>
</evidence>
<evidence type="ECO:0000256" key="2">
    <source>
        <dbReference type="ARBA" id="ARBA00022525"/>
    </source>
</evidence>
<dbReference type="PROSITE" id="PS50026">
    <property type="entry name" value="EGF_3"/>
    <property type="match status" value="1"/>
</dbReference>
<dbReference type="OrthoDB" id="10022113at2759"/>
<accession>A0A7R8ZSR3</accession>
<dbReference type="PROSITE" id="PS00010">
    <property type="entry name" value="ASX_HYDROXYL"/>
    <property type="match status" value="1"/>
</dbReference>
<evidence type="ECO:0000256" key="9">
    <source>
        <dbReference type="SAM" id="MobiDB-lite"/>
    </source>
</evidence>
<evidence type="ECO:0000256" key="7">
    <source>
        <dbReference type="ARBA" id="ARBA00023180"/>
    </source>
</evidence>